<evidence type="ECO:0008006" key="3">
    <source>
        <dbReference type="Google" id="ProtNLM"/>
    </source>
</evidence>
<gene>
    <name evidence="1" type="ORF">KDW95_03535</name>
</gene>
<dbReference type="InterPro" id="IPR028994">
    <property type="entry name" value="Integrin_alpha_N"/>
</dbReference>
<dbReference type="Proteomes" id="UP001058461">
    <property type="component" value="Chromosome"/>
</dbReference>
<name>A0ABY5HK52_9GAMM</name>
<reference evidence="1" key="1">
    <citation type="submission" date="2021-04" db="EMBL/GenBank/DDBJ databases">
        <title>Oceanospirillales bacteria with DddD are important DMSP degraders in coastal seawater.</title>
        <authorList>
            <person name="Liu J."/>
        </authorList>
    </citation>
    <scope>NUCLEOTIDE SEQUENCE</scope>
    <source>
        <strain evidence="1">D13-1</strain>
    </source>
</reference>
<sequence length="180" mass="19207">MTFRSGLFAARSGAQNRVAGSALVRWVQSLTVALGVFSTAVSAQHESAHAAALSASEEAALFAAAGFKLAGNGQYQRCQEEPVTLSYQPGHVELDDLNGDGRSEAWVTESSLFCYGNAGQYFLLLTEAPTGWQILLEAVGIAVIKDSDYQGWPDIEVGGPGFGDFPLYRWNGSGYGRHTP</sequence>
<accession>A0ABY5HK52</accession>
<organism evidence="1 2">
    <name type="scientific">Marinobacterium rhizophilum</name>
    <dbReference type="NCBI Taxonomy" id="420402"/>
    <lineage>
        <taxon>Bacteria</taxon>
        <taxon>Pseudomonadati</taxon>
        <taxon>Pseudomonadota</taxon>
        <taxon>Gammaproteobacteria</taxon>
        <taxon>Oceanospirillales</taxon>
        <taxon>Oceanospirillaceae</taxon>
        <taxon>Marinobacterium</taxon>
    </lineage>
</organism>
<evidence type="ECO:0000313" key="2">
    <source>
        <dbReference type="Proteomes" id="UP001058461"/>
    </source>
</evidence>
<dbReference type="SUPFAM" id="SSF69318">
    <property type="entry name" value="Integrin alpha N-terminal domain"/>
    <property type="match status" value="1"/>
</dbReference>
<dbReference type="RefSeq" id="WP_255854888.1">
    <property type="nucleotide sequence ID" value="NZ_CP073347.1"/>
</dbReference>
<proteinExistence type="predicted"/>
<protein>
    <recommendedName>
        <fullName evidence="3">VCBS repeat-containing protein</fullName>
    </recommendedName>
</protein>
<keyword evidence="2" id="KW-1185">Reference proteome</keyword>
<evidence type="ECO:0000313" key="1">
    <source>
        <dbReference type="EMBL" id="UTW12762.1"/>
    </source>
</evidence>
<dbReference type="EMBL" id="CP073347">
    <property type="protein sequence ID" value="UTW12762.1"/>
    <property type="molecule type" value="Genomic_DNA"/>
</dbReference>